<accession>A0A067TRD7</accession>
<reference evidence="4" key="1">
    <citation type="journal article" date="2014" name="Proc. Natl. Acad. Sci. U.S.A.">
        <title>Extensive sampling of basidiomycete genomes demonstrates inadequacy of the white-rot/brown-rot paradigm for wood decay fungi.</title>
        <authorList>
            <person name="Riley R."/>
            <person name="Salamov A.A."/>
            <person name="Brown D.W."/>
            <person name="Nagy L.G."/>
            <person name="Floudas D."/>
            <person name="Held B.W."/>
            <person name="Levasseur A."/>
            <person name="Lombard V."/>
            <person name="Morin E."/>
            <person name="Otillar R."/>
            <person name="Lindquist E.A."/>
            <person name="Sun H."/>
            <person name="LaButti K.M."/>
            <person name="Schmutz J."/>
            <person name="Jabbour D."/>
            <person name="Luo H."/>
            <person name="Baker S.E."/>
            <person name="Pisabarro A.G."/>
            <person name="Walton J.D."/>
            <person name="Blanchette R.A."/>
            <person name="Henrissat B."/>
            <person name="Martin F."/>
            <person name="Cullen D."/>
            <person name="Hibbett D.S."/>
            <person name="Grigoriev I.V."/>
        </authorList>
    </citation>
    <scope>NUCLEOTIDE SEQUENCE [LARGE SCALE GENOMIC DNA]</scope>
    <source>
        <strain evidence="4">CBS 339.88</strain>
    </source>
</reference>
<keyword evidence="2" id="KW-0732">Signal</keyword>
<gene>
    <name evidence="3" type="ORF">GALMADRAFT_234873</name>
</gene>
<name>A0A067TRD7_GALM3</name>
<feature type="region of interest" description="Disordered" evidence="1">
    <location>
        <begin position="61"/>
        <end position="91"/>
    </location>
</feature>
<evidence type="ECO:0000313" key="3">
    <source>
        <dbReference type="EMBL" id="KDR85795.1"/>
    </source>
</evidence>
<dbReference type="AlphaFoldDB" id="A0A067TRD7"/>
<dbReference type="HOGENOM" id="CLU_2427159_0_0_1"/>
<evidence type="ECO:0000256" key="1">
    <source>
        <dbReference type="SAM" id="MobiDB-lite"/>
    </source>
</evidence>
<dbReference type="EMBL" id="KL142367">
    <property type="protein sequence ID" value="KDR85795.1"/>
    <property type="molecule type" value="Genomic_DNA"/>
</dbReference>
<feature type="signal peptide" evidence="2">
    <location>
        <begin position="1"/>
        <end position="30"/>
    </location>
</feature>
<organism evidence="3 4">
    <name type="scientific">Galerina marginata (strain CBS 339.88)</name>
    <dbReference type="NCBI Taxonomy" id="685588"/>
    <lineage>
        <taxon>Eukaryota</taxon>
        <taxon>Fungi</taxon>
        <taxon>Dikarya</taxon>
        <taxon>Basidiomycota</taxon>
        <taxon>Agaricomycotina</taxon>
        <taxon>Agaricomycetes</taxon>
        <taxon>Agaricomycetidae</taxon>
        <taxon>Agaricales</taxon>
        <taxon>Agaricineae</taxon>
        <taxon>Strophariaceae</taxon>
        <taxon>Galerina</taxon>
    </lineage>
</organism>
<keyword evidence="4" id="KW-1185">Reference proteome</keyword>
<protein>
    <recommendedName>
        <fullName evidence="5">Secreted protein</fullName>
    </recommendedName>
</protein>
<evidence type="ECO:0000313" key="4">
    <source>
        <dbReference type="Proteomes" id="UP000027222"/>
    </source>
</evidence>
<dbReference type="Proteomes" id="UP000027222">
    <property type="component" value="Unassembled WGS sequence"/>
</dbReference>
<feature type="chain" id="PRO_5001649492" description="Secreted protein" evidence="2">
    <location>
        <begin position="31"/>
        <end position="91"/>
    </location>
</feature>
<proteinExistence type="predicted"/>
<evidence type="ECO:0000256" key="2">
    <source>
        <dbReference type="SAM" id="SignalP"/>
    </source>
</evidence>
<evidence type="ECO:0008006" key="5">
    <source>
        <dbReference type="Google" id="ProtNLM"/>
    </source>
</evidence>
<sequence length="91" mass="9904">MAAAAFFKLPLAFPLPLLSLLSSAFSPAISLKMTALAAVGAFRHPSSSLLHLFVPSLSRWSRTHCSPPSGLYRSRRDDRIRPSGHTSTRRG</sequence>